<dbReference type="EMBL" id="SMRT01000002">
    <property type="protein sequence ID" value="TDF99609.1"/>
    <property type="molecule type" value="Genomic_DNA"/>
</dbReference>
<protein>
    <submittedName>
        <fullName evidence="1">Uncharacterized protein</fullName>
    </submittedName>
</protein>
<gene>
    <name evidence="1" type="ORF">E1757_07185</name>
</gene>
<proteinExistence type="predicted"/>
<comment type="caution">
    <text evidence="1">The sequence shown here is derived from an EMBL/GenBank/DDBJ whole genome shotgun (WGS) entry which is preliminary data.</text>
</comment>
<accession>A0A4R5KUK9</accession>
<keyword evidence="2" id="KW-1185">Reference proteome</keyword>
<dbReference type="Proteomes" id="UP000295636">
    <property type="component" value="Unassembled WGS sequence"/>
</dbReference>
<evidence type="ECO:0000313" key="1">
    <source>
        <dbReference type="EMBL" id="TDF99609.1"/>
    </source>
</evidence>
<dbReference type="AlphaFoldDB" id="A0A4R5KUK9"/>
<dbReference type="RefSeq" id="WP_133226161.1">
    <property type="nucleotide sequence ID" value="NZ_SMRT01000002.1"/>
</dbReference>
<sequence length="168" mass="19442">MEMSFTEFKRIPSEWLEQRLETVRALSGDDKLELYEVAKDRLTGEHYLHYAYLHRQVAAIGPESSGEETFHHLMPLSSDDVLGIIFNEQSFHYPDAWNKAFLRNGPDGDYVWFDPAYIEEETENEEIGRQIQEQLLKFRQSGELTPEAVSKLLEELDRTGGTDKDGSK</sequence>
<name>A0A4R5KUK9_9BACL</name>
<evidence type="ECO:0000313" key="2">
    <source>
        <dbReference type="Proteomes" id="UP000295636"/>
    </source>
</evidence>
<reference evidence="1 2" key="1">
    <citation type="submission" date="2019-03" db="EMBL/GenBank/DDBJ databases">
        <title>This is whole genome sequence of Paenibacillus sp MS74 strain.</title>
        <authorList>
            <person name="Trinh H.N."/>
        </authorList>
    </citation>
    <scope>NUCLEOTIDE SEQUENCE [LARGE SCALE GENOMIC DNA]</scope>
    <source>
        <strain evidence="1 2">MS74</strain>
    </source>
</reference>
<dbReference type="OrthoDB" id="2596091at2"/>
<organism evidence="1 2">
    <name type="scientific">Paenibacillus piri</name>
    <dbReference type="NCBI Taxonomy" id="2547395"/>
    <lineage>
        <taxon>Bacteria</taxon>
        <taxon>Bacillati</taxon>
        <taxon>Bacillota</taxon>
        <taxon>Bacilli</taxon>
        <taxon>Bacillales</taxon>
        <taxon>Paenibacillaceae</taxon>
        <taxon>Paenibacillus</taxon>
    </lineage>
</organism>